<accession>A0AAE3XQA0</accession>
<reference evidence="1" key="1">
    <citation type="submission" date="2023-07" db="EMBL/GenBank/DDBJ databases">
        <title>Genomic Encyclopedia of Type Strains, Phase IV (KMG-IV): sequencing the most valuable type-strain genomes for metagenomic binning, comparative biology and taxonomic classification.</title>
        <authorList>
            <person name="Goeker M."/>
        </authorList>
    </citation>
    <scope>NUCLEOTIDE SEQUENCE</scope>
    <source>
        <strain evidence="1">DSM 26174</strain>
    </source>
</reference>
<organism evidence="1 2">
    <name type="scientific">Aureibacter tunicatorum</name>
    <dbReference type="NCBI Taxonomy" id="866807"/>
    <lineage>
        <taxon>Bacteria</taxon>
        <taxon>Pseudomonadati</taxon>
        <taxon>Bacteroidota</taxon>
        <taxon>Cytophagia</taxon>
        <taxon>Cytophagales</taxon>
        <taxon>Persicobacteraceae</taxon>
        <taxon>Aureibacter</taxon>
    </lineage>
</organism>
<gene>
    <name evidence="1" type="ORF">HNQ88_003004</name>
</gene>
<dbReference type="AlphaFoldDB" id="A0AAE3XQA0"/>
<dbReference type="EMBL" id="JAVDQD010000003">
    <property type="protein sequence ID" value="MDR6239956.1"/>
    <property type="molecule type" value="Genomic_DNA"/>
</dbReference>
<dbReference type="Proteomes" id="UP001185092">
    <property type="component" value="Unassembled WGS sequence"/>
</dbReference>
<keyword evidence="2" id="KW-1185">Reference proteome</keyword>
<protein>
    <submittedName>
        <fullName evidence="1">Uncharacterized protein</fullName>
    </submittedName>
</protein>
<name>A0AAE3XQA0_9BACT</name>
<proteinExistence type="predicted"/>
<evidence type="ECO:0000313" key="2">
    <source>
        <dbReference type="Proteomes" id="UP001185092"/>
    </source>
</evidence>
<comment type="caution">
    <text evidence="1">The sequence shown here is derived from an EMBL/GenBank/DDBJ whole genome shotgun (WGS) entry which is preliminary data.</text>
</comment>
<evidence type="ECO:0000313" key="1">
    <source>
        <dbReference type="EMBL" id="MDR6239956.1"/>
    </source>
</evidence>
<sequence length="52" mass="6338">MNRNQEKHFEAWANAFYGLKPRKKNFIERLFGIFTINSKKNETHKERKSKLL</sequence>